<organism evidence="2 3">
    <name type="scientific">candidate division Kazan bacterium</name>
    <dbReference type="NCBI Taxonomy" id="2202143"/>
    <lineage>
        <taxon>Bacteria</taxon>
        <taxon>Bacteria division Kazan-3B-28</taxon>
    </lineage>
</organism>
<reference evidence="2 3" key="1">
    <citation type="submission" date="2018-06" db="EMBL/GenBank/DDBJ databases">
        <title>Extensive metabolic versatility and redundancy in microbially diverse, dynamic hydrothermal sediments.</title>
        <authorList>
            <person name="Dombrowski N."/>
            <person name="Teske A."/>
            <person name="Baker B.J."/>
        </authorList>
    </citation>
    <scope>NUCLEOTIDE SEQUENCE [LARGE SCALE GENOMIC DNA]</scope>
    <source>
        <strain evidence="2">B79_G16</strain>
    </source>
</reference>
<protein>
    <submittedName>
        <fullName evidence="2">Uncharacterized protein</fullName>
    </submittedName>
</protein>
<dbReference type="Proteomes" id="UP000281261">
    <property type="component" value="Unassembled WGS sequence"/>
</dbReference>
<evidence type="ECO:0000256" key="1">
    <source>
        <dbReference type="SAM" id="MobiDB-lite"/>
    </source>
</evidence>
<name>A0A420ZE22_UNCK3</name>
<evidence type="ECO:0000313" key="2">
    <source>
        <dbReference type="EMBL" id="RLC37852.1"/>
    </source>
</evidence>
<evidence type="ECO:0000313" key="3">
    <source>
        <dbReference type="Proteomes" id="UP000281261"/>
    </source>
</evidence>
<dbReference type="EMBL" id="QMNG01000001">
    <property type="protein sequence ID" value="RLC37852.1"/>
    <property type="molecule type" value="Genomic_DNA"/>
</dbReference>
<gene>
    <name evidence="2" type="ORF">DRH29_00340</name>
</gene>
<feature type="region of interest" description="Disordered" evidence="1">
    <location>
        <begin position="131"/>
        <end position="162"/>
    </location>
</feature>
<comment type="caution">
    <text evidence="2">The sequence shown here is derived from an EMBL/GenBank/DDBJ whole genome shotgun (WGS) entry which is preliminary data.</text>
</comment>
<proteinExistence type="predicted"/>
<dbReference type="AlphaFoldDB" id="A0A420ZE22"/>
<accession>A0A420ZE22</accession>
<sequence>MKYLYYGSVILLASLMLVLMPHGDVETAEAAAGPTVWQFSPSTVTSLDFSGAYIEITGTNWPKEMYGLSAHLVNDDEWVQLETISYVPDAGRMVVMVPPYNQASDGTTYDLVVMKISGARTVLQDVFTVTDDSASGSEGNGNEEETTNGEDTTSADRPTPEVFKANANGPDVIDYYPSELLGNPYSGTTLTILGHNWPDEMYGLVVQLVDPMTNNIFNCLTISYAPIAGRIVVQTPVISLTNDALLDIYISDNQGGRTVIKDGLWFRPNVN</sequence>